<reference evidence="1" key="2">
    <citation type="journal article" date="2015" name="Fish Shellfish Immunol.">
        <title>Early steps in the European eel (Anguilla anguilla)-Vibrio vulnificus interaction in the gills: Role of the RtxA13 toxin.</title>
        <authorList>
            <person name="Callol A."/>
            <person name="Pajuelo D."/>
            <person name="Ebbesson L."/>
            <person name="Teles M."/>
            <person name="MacKenzie S."/>
            <person name="Amaro C."/>
        </authorList>
    </citation>
    <scope>NUCLEOTIDE SEQUENCE</scope>
</reference>
<sequence>MLRTDQMALQIKPFTYYSYALKIFNK</sequence>
<name>A0A0E9XVQ8_ANGAN</name>
<organism evidence="1">
    <name type="scientific">Anguilla anguilla</name>
    <name type="common">European freshwater eel</name>
    <name type="synonym">Muraena anguilla</name>
    <dbReference type="NCBI Taxonomy" id="7936"/>
    <lineage>
        <taxon>Eukaryota</taxon>
        <taxon>Metazoa</taxon>
        <taxon>Chordata</taxon>
        <taxon>Craniata</taxon>
        <taxon>Vertebrata</taxon>
        <taxon>Euteleostomi</taxon>
        <taxon>Actinopterygii</taxon>
        <taxon>Neopterygii</taxon>
        <taxon>Teleostei</taxon>
        <taxon>Anguilliformes</taxon>
        <taxon>Anguillidae</taxon>
        <taxon>Anguilla</taxon>
    </lineage>
</organism>
<dbReference type="AlphaFoldDB" id="A0A0E9XVQ8"/>
<accession>A0A0E9XVQ8</accession>
<reference evidence="1" key="1">
    <citation type="submission" date="2014-11" db="EMBL/GenBank/DDBJ databases">
        <authorList>
            <person name="Amaro Gonzalez C."/>
        </authorList>
    </citation>
    <scope>NUCLEOTIDE SEQUENCE</scope>
</reference>
<evidence type="ECO:0000313" key="1">
    <source>
        <dbReference type="EMBL" id="JAI06507.1"/>
    </source>
</evidence>
<dbReference type="EMBL" id="GBXM01002071">
    <property type="protein sequence ID" value="JAI06507.1"/>
    <property type="molecule type" value="Transcribed_RNA"/>
</dbReference>
<proteinExistence type="predicted"/>
<protein>
    <submittedName>
        <fullName evidence="1">Uncharacterized protein</fullName>
    </submittedName>
</protein>